<dbReference type="Gene3D" id="3.40.50.1240">
    <property type="entry name" value="Phosphoglycerate mutase-like"/>
    <property type="match status" value="1"/>
</dbReference>
<feature type="region of interest" description="Disordered" evidence="1">
    <location>
        <begin position="216"/>
        <end position="235"/>
    </location>
</feature>
<evidence type="ECO:0000256" key="1">
    <source>
        <dbReference type="SAM" id="MobiDB-lite"/>
    </source>
</evidence>
<dbReference type="PANTHER" id="PTHR48100:SF1">
    <property type="entry name" value="HISTIDINE PHOSPHATASE FAMILY PROTEIN-RELATED"/>
    <property type="match status" value="1"/>
</dbReference>
<gene>
    <name evidence="2" type="ORF">DV451_001837</name>
</gene>
<proteinExistence type="predicted"/>
<evidence type="ECO:0000313" key="2">
    <source>
        <dbReference type="EMBL" id="KAF5102544.1"/>
    </source>
</evidence>
<accession>A0A9P5G837</accession>
<name>A0A9P5G837_GEOCN</name>
<organism evidence="2 3">
    <name type="scientific">Geotrichum candidum</name>
    <name type="common">Oospora lactis</name>
    <name type="synonym">Dipodascus geotrichum</name>
    <dbReference type="NCBI Taxonomy" id="1173061"/>
    <lineage>
        <taxon>Eukaryota</taxon>
        <taxon>Fungi</taxon>
        <taxon>Dikarya</taxon>
        <taxon>Ascomycota</taxon>
        <taxon>Saccharomycotina</taxon>
        <taxon>Dipodascomycetes</taxon>
        <taxon>Dipodascales</taxon>
        <taxon>Dipodascaceae</taxon>
        <taxon>Geotrichum</taxon>
    </lineage>
</organism>
<feature type="compositionally biased region" description="Polar residues" evidence="1">
    <location>
        <begin position="223"/>
        <end position="235"/>
    </location>
</feature>
<dbReference type="SUPFAM" id="SSF53254">
    <property type="entry name" value="Phosphoglycerate mutase-like"/>
    <property type="match status" value="1"/>
</dbReference>
<dbReference type="InterPro" id="IPR029033">
    <property type="entry name" value="His_PPase_superfam"/>
</dbReference>
<comment type="caution">
    <text evidence="2">The sequence shown here is derived from an EMBL/GenBank/DDBJ whole genome shotgun (WGS) entry which is preliminary data.</text>
</comment>
<dbReference type="CDD" id="cd07067">
    <property type="entry name" value="HP_PGM_like"/>
    <property type="match status" value="1"/>
</dbReference>
<dbReference type="GO" id="GO:0005737">
    <property type="term" value="C:cytoplasm"/>
    <property type="evidence" value="ECO:0007669"/>
    <property type="project" value="TreeGrafter"/>
</dbReference>
<dbReference type="Pfam" id="PF00300">
    <property type="entry name" value="His_Phos_1"/>
    <property type="match status" value="1"/>
</dbReference>
<dbReference type="AlphaFoldDB" id="A0A9P5G837"/>
<evidence type="ECO:0000313" key="3">
    <source>
        <dbReference type="Proteomes" id="UP000750522"/>
    </source>
</evidence>
<reference evidence="2" key="1">
    <citation type="journal article" date="2020" name="Front. Microbiol.">
        <title>Phenotypic and Genetic Characterization of the Cheese Ripening Yeast Geotrichum candidum.</title>
        <authorList>
            <person name="Perkins V."/>
            <person name="Vignola S."/>
            <person name="Lessard M.H."/>
            <person name="Plante P.L."/>
            <person name="Corbeil J."/>
            <person name="Dugat-Bony E."/>
            <person name="Frenette M."/>
            <person name="Labrie S."/>
        </authorList>
    </citation>
    <scope>NUCLEOTIDE SEQUENCE</scope>
    <source>
        <strain evidence="2">LMA-70</strain>
    </source>
</reference>
<sequence>MENACVREIRQVNPDIVILRDAAWVQVLRSLGYRTYGHIHYRADKFAVFTIKDQSTDAEVVTNDSKGGSTTCTSNGNGCGSVTGARESLMQQHESQAAVVLQNLKTWDRIIVSSSGSEQAGVVDIAARFQPVQGKSRDNKLCMPVIIAGSEPTRLQSPLLQNQPQQHQAQSCLGLKETSGFWYSDTTLALEEYMETPQHNEFAARFRLRSGISRSQNKRVLDSSRNNGSDSLNNEAKLTSQYGSMLITQALLKSRQHQQQKSRRNITYSNAGYGVFAQSDPDTDDTQFNYLTARDFGLVLEGSWRELQQRLHSLNRNPPTPNTRYKLLFLARHGQGYHNLAIEIYGQKAWDDYWSLLDTDGNIVWGPDPELTPLGTEQAKRNNIAWRKQIDDRDILVPKTHYVSPFTRALDTYKETWNRLRNDKTDGGPLVVEDLRETIGVHTCDRRRTRSYIRERYPGYPIEDGFAEKDELWTADYRETPEEQNVRIRRFLDQYVFGDEGDDAVVVGVTAHSGTIKSVLEVIGHRKFNVGTGGIIPVLVKAVVEDL</sequence>
<dbReference type="Proteomes" id="UP000750522">
    <property type="component" value="Unassembled WGS sequence"/>
</dbReference>
<protein>
    <submittedName>
        <fullName evidence="2">Uncharacterized protein</fullName>
    </submittedName>
</protein>
<dbReference type="GO" id="GO:0016791">
    <property type="term" value="F:phosphatase activity"/>
    <property type="evidence" value="ECO:0007669"/>
    <property type="project" value="TreeGrafter"/>
</dbReference>
<dbReference type="EMBL" id="QQZK01000029">
    <property type="protein sequence ID" value="KAF5102544.1"/>
    <property type="molecule type" value="Genomic_DNA"/>
</dbReference>
<dbReference type="SMART" id="SM00855">
    <property type="entry name" value="PGAM"/>
    <property type="match status" value="1"/>
</dbReference>
<reference evidence="2" key="2">
    <citation type="submission" date="2020-01" db="EMBL/GenBank/DDBJ databases">
        <authorList>
            <person name="Perkins V."/>
            <person name="Lessard M.-H."/>
            <person name="Dugat-Bony E."/>
            <person name="Frenette M."/>
            <person name="Labrie S."/>
        </authorList>
    </citation>
    <scope>NUCLEOTIDE SEQUENCE</scope>
    <source>
        <strain evidence="2">LMA-70</strain>
    </source>
</reference>
<dbReference type="InterPro" id="IPR050275">
    <property type="entry name" value="PGM_Phosphatase"/>
</dbReference>
<dbReference type="PANTHER" id="PTHR48100">
    <property type="entry name" value="BROAD-SPECIFICITY PHOSPHATASE YOR283W-RELATED"/>
    <property type="match status" value="1"/>
</dbReference>
<dbReference type="InterPro" id="IPR013078">
    <property type="entry name" value="His_Pase_superF_clade-1"/>
</dbReference>